<evidence type="ECO:0000256" key="7">
    <source>
        <dbReference type="ARBA" id="ARBA00023136"/>
    </source>
</evidence>
<dbReference type="OrthoDB" id="167398at2759"/>
<name>A0A5N6QMF3_9ROSI</name>
<evidence type="ECO:0000259" key="9">
    <source>
        <dbReference type="Pfam" id="PF01794"/>
    </source>
</evidence>
<evidence type="ECO:0000313" key="11">
    <source>
        <dbReference type="Proteomes" id="UP000327013"/>
    </source>
</evidence>
<reference evidence="10 11" key="1">
    <citation type="submission" date="2019-06" db="EMBL/GenBank/DDBJ databases">
        <title>A chromosomal-level reference genome of Carpinus fangiana (Coryloideae, Betulaceae).</title>
        <authorList>
            <person name="Yang X."/>
            <person name="Wang Z."/>
            <person name="Zhang L."/>
            <person name="Hao G."/>
            <person name="Liu J."/>
            <person name="Yang Y."/>
        </authorList>
    </citation>
    <scope>NUCLEOTIDE SEQUENCE [LARGE SCALE GENOMIC DNA]</scope>
    <source>
        <strain evidence="10">Cfa_2016G</strain>
        <tissue evidence="10">Leaf</tissue>
    </source>
</reference>
<keyword evidence="6" id="KW-0560">Oxidoreductase</keyword>
<dbReference type="PRINTS" id="PR00466">
    <property type="entry name" value="GP91PHOX"/>
</dbReference>
<organism evidence="10 11">
    <name type="scientific">Carpinus fangiana</name>
    <dbReference type="NCBI Taxonomy" id="176857"/>
    <lineage>
        <taxon>Eukaryota</taxon>
        <taxon>Viridiplantae</taxon>
        <taxon>Streptophyta</taxon>
        <taxon>Embryophyta</taxon>
        <taxon>Tracheophyta</taxon>
        <taxon>Spermatophyta</taxon>
        <taxon>Magnoliopsida</taxon>
        <taxon>eudicotyledons</taxon>
        <taxon>Gunneridae</taxon>
        <taxon>Pentapetalae</taxon>
        <taxon>rosids</taxon>
        <taxon>fabids</taxon>
        <taxon>Fagales</taxon>
        <taxon>Betulaceae</taxon>
        <taxon>Carpinus</taxon>
    </lineage>
</organism>
<dbReference type="GO" id="GO:0000293">
    <property type="term" value="F:ferric-chelate reductase activity"/>
    <property type="evidence" value="ECO:0007669"/>
    <property type="project" value="TreeGrafter"/>
</dbReference>
<dbReference type="PANTHER" id="PTHR11972:SF69">
    <property type="entry name" value="FERRIC REDUCTION OXIDASE 6-RELATED"/>
    <property type="match status" value="1"/>
</dbReference>
<dbReference type="Pfam" id="PF01794">
    <property type="entry name" value="Ferric_reduct"/>
    <property type="match status" value="1"/>
</dbReference>
<dbReference type="Proteomes" id="UP000327013">
    <property type="component" value="Chromosome 2"/>
</dbReference>
<evidence type="ECO:0000256" key="2">
    <source>
        <dbReference type="ARBA" id="ARBA00022630"/>
    </source>
</evidence>
<keyword evidence="5 8" id="KW-1133">Transmembrane helix</keyword>
<dbReference type="AlphaFoldDB" id="A0A5N6QMF3"/>
<feature type="domain" description="Ferric oxidoreductase" evidence="9">
    <location>
        <begin position="9"/>
        <end position="70"/>
    </location>
</feature>
<dbReference type="InterPro" id="IPR000778">
    <property type="entry name" value="Cyt_b245_heavy_chain"/>
</dbReference>
<comment type="subcellular location">
    <subcellularLocation>
        <location evidence="1">Membrane</location>
        <topology evidence="1">Multi-pass membrane protein</topology>
    </subcellularLocation>
</comment>
<keyword evidence="2" id="KW-0285">Flavoprotein</keyword>
<gene>
    <name evidence="10" type="ORF">FH972_004731</name>
</gene>
<evidence type="ECO:0000256" key="4">
    <source>
        <dbReference type="ARBA" id="ARBA00022827"/>
    </source>
</evidence>
<evidence type="ECO:0000256" key="6">
    <source>
        <dbReference type="ARBA" id="ARBA00023002"/>
    </source>
</evidence>
<dbReference type="GO" id="GO:0005886">
    <property type="term" value="C:plasma membrane"/>
    <property type="evidence" value="ECO:0007669"/>
    <property type="project" value="TreeGrafter"/>
</dbReference>
<evidence type="ECO:0000313" key="10">
    <source>
        <dbReference type="EMBL" id="KAE8008194.1"/>
    </source>
</evidence>
<keyword evidence="11" id="KW-1185">Reference proteome</keyword>
<keyword evidence="3 8" id="KW-0812">Transmembrane</keyword>
<accession>A0A5N6QMF3</accession>
<protein>
    <recommendedName>
        <fullName evidence="9">Ferric oxidoreductase domain-containing protein</fullName>
    </recommendedName>
</protein>
<evidence type="ECO:0000256" key="5">
    <source>
        <dbReference type="ARBA" id="ARBA00022989"/>
    </source>
</evidence>
<evidence type="ECO:0000256" key="3">
    <source>
        <dbReference type="ARBA" id="ARBA00022692"/>
    </source>
</evidence>
<dbReference type="InterPro" id="IPR013130">
    <property type="entry name" value="Fe3_Rdtase_TM_dom"/>
</dbReference>
<keyword evidence="7 8" id="KW-0472">Membrane</keyword>
<dbReference type="PANTHER" id="PTHR11972">
    <property type="entry name" value="NADPH OXIDASE"/>
    <property type="match status" value="1"/>
</dbReference>
<dbReference type="EMBL" id="CM017322">
    <property type="protein sequence ID" value="KAE8008194.1"/>
    <property type="molecule type" value="Genomic_DNA"/>
</dbReference>
<keyword evidence="4" id="KW-0274">FAD</keyword>
<evidence type="ECO:0000256" key="1">
    <source>
        <dbReference type="ARBA" id="ARBA00004141"/>
    </source>
</evidence>
<evidence type="ECO:0000256" key="8">
    <source>
        <dbReference type="SAM" id="Phobius"/>
    </source>
</evidence>
<dbReference type="InterPro" id="IPR050369">
    <property type="entry name" value="RBOH/FRE"/>
</dbReference>
<feature type="transmembrane region" description="Helical" evidence="8">
    <location>
        <begin position="28"/>
        <end position="48"/>
    </location>
</feature>
<feature type="transmembrane region" description="Helical" evidence="8">
    <location>
        <begin position="78"/>
        <end position="95"/>
    </location>
</feature>
<sequence>MAWTSHNAAVYYPWTILLAWEDTGVADLAGVISLLTGLLMWLTSLYPVRKQKFELFFYTHQLYVVFVIFFALHVGDFFFRTAAGGIFLFLFDRFLRFYQSRRTVKIISAKCFPCEAVELIISKPAIRELSWLQWHPSSVSSNPLEEPEKIGIKLS</sequence>
<proteinExistence type="predicted"/>
<feature type="transmembrane region" description="Helical" evidence="8">
    <location>
        <begin position="55"/>
        <end position="72"/>
    </location>
</feature>